<dbReference type="EMBL" id="AORC01000004">
    <property type="protein sequence ID" value="EYT50518.1"/>
    <property type="molecule type" value="Genomic_DNA"/>
</dbReference>
<gene>
    <name evidence="1" type="ORF">D641_0104490</name>
</gene>
<protein>
    <recommendedName>
        <fullName evidence="3">EVE domain-containing protein</fullName>
    </recommendedName>
</protein>
<comment type="caution">
    <text evidence="1">The sequence shown here is derived from an EMBL/GenBank/DDBJ whole genome shotgun (WGS) entry which is preliminary data.</text>
</comment>
<dbReference type="Proteomes" id="UP000019754">
    <property type="component" value="Unassembled WGS sequence"/>
</dbReference>
<proteinExistence type="predicted"/>
<accession>A0A022L0B7</accession>
<dbReference type="OrthoDB" id="4881407at2"/>
<name>A0A022L0B7_9MICO</name>
<reference evidence="1 2" key="1">
    <citation type="journal article" date="2013" name="Genome Announc.">
        <title>Draft genome sequence of an Actinobacterium, Brachybacterium muris strain UCD-AY4.</title>
        <authorList>
            <person name="Lo J.R."/>
            <person name="Lang J.M."/>
            <person name="Darling A.E."/>
            <person name="Eisen J.A."/>
            <person name="Coil D.A."/>
        </authorList>
    </citation>
    <scope>NUCLEOTIDE SEQUENCE [LARGE SCALE GENOMIC DNA]</scope>
    <source>
        <strain evidence="1 2">UCD-AY4</strain>
    </source>
</reference>
<keyword evidence="2" id="KW-1185">Reference proteome</keyword>
<evidence type="ECO:0000313" key="1">
    <source>
        <dbReference type="EMBL" id="EYT50518.1"/>
    </source>
</evidence>
<dbReference type="AlphaFoldDB" id="A0A022L0B7"/>
<organism evidence="1 2">
    <name type="scientific">Brachybacterium muris UCD-AY4</name>
    <dbReference type="NCBI Taxonomy" id="1249481"/>
    <lineage>
        <taxon>Bacteria</taxon>
        <taxon>Bacillati</taxon>
        <taxon>Actinomycetota</taxon>
        <taxon>Actinomycetes</taxon>
        <taxon>Micrococcales</taxon>
        <taxon>Dermabacteraceae</taxon>
        <taxon>Brachybacterium</taxon>
    </lineage>
</organism>
<dbReference type="RefSeq" id="WP_017822609.1">
    <property type="nucleotide sequence ID" value="NZ_AORC01000004.1"/>
</dbReference>
<sequence>MTHWLLPIDPAAHAEHQPHDWATRPDATAVWEAIARSQRIDRWCLRSGFRIMREGDRIWAYLSRRQELCATGAVRRITREANRWYVQIAWDEDLTAHLCRQPLPRREFGQVPMSTCRANPGAAGVLDERLRVLRVFRAG</sequence>
<evidence type="ECO:0008006" key="3">
    <source>
        <dbReference type="Google" id="ProtNLM"/>
    </source>
</evidence>
<dbReference type="HOGENOM" id="CLU_139041_0_0_11"/>
<evidence type="ECO:0000313" key="2">
    <source>
        <dbReference type="Proteomes" id="UP000019754"/>
    </source>
</evidence>